<dbReference type="EMBL" id="BJHX01000001">
    <property type="protein sequence ID" value="GDY63795.1"/>
    <property type="molecule type" value="Genomic_DNA"/>
</dbReference>
<proteinExistence type="predicted"/>
<accession>A0A4D4LS34</accession>
<evidence type="ECO:0000313" key="1">
    <source>
        <dbReference type="EMBL" id="GDY63795.1"/>
    </source>
</evidence>
<dbReference type="Proteomes" id="UP000302139">
    <property type="component" value="Unassembled WGS sequence"/>
</dbReference>
<evidence type="ECO:0000313" key="2">
    <source>
        <dbReference type="Proteomes" id="UP000302139"/>
    </source>
</evidence>
<sequence>MGGQLGLEVGGVGAAGGLHLHAGLDEGPQLVGKTFEVGALPQQHEDRLDRVGAVEGACPVAAKTSMEPSEKTSLAPVTLRESFACSGDM</sequence>
<comment type="caution">
    <text evidence="1">The sequence shown here is derived from an EMBL/GenBank/DDBJ whole genome shotgun (WGS) entry which is preliminary data.</text>
</comment>
<gene>
    <name evidence="1" type="ORF">SAV14893_031880</name>
</gene>
<reference evidence="1 2" key="1">
    <citation type="submission" date="2019-04" db="EMBL/GenBank/DDBJ databases">
        <title>Draft genome sequences of Streptomyces avermitilis NBRC 14893.</title>
        <authorList>
            <person name="Komaki H."/>
            <person name="Tamura T."/>
            <person name="Hosoyama A."/>
        </authorList>
    </citation>
    <scope>NUCLEOTIDE SEQUENCE [LARGE SCALE GENOMIC DNA]</scope>
    <source>
        <strain evidence="1 2">NBRC 14893</strain>
    </source>
</reference>
<name>A0A4D4LS34_STRAX</name>
<dbReference type="AntiFam" id="ANF00114">
    <property type="entry name" value="Shadow ORF (opposite afsK)"/>
</dbReference>
<dbReference type="AlphaFoldDB" id="A0A4D4LS34"/>
<protein>
    <submittedName>
        <fullName evidence="1">Uncharacterized protein</fullName>
    </submittedName>
</protein>
<organism evidence="1 2">
    <name type="scientific">Streptomyces avermitilis</name>
    <dbReference type="NCBI Taxonomy" id="33903"/>
    <lineage>
        <taxon>Bacteria</taxon>
        <taxon>Bacillati</taxon>
        <taxon>Actinomycetota</taxon>
        <taxon>Actinomycetes</taxon>
        <taxon>Kitasatosporales</taxon>
        <taxon>Streptomycetaceae</taxon>
        <taxon>Streptomyces</taxon>
    </lineage>
</organism>